<dbReference type="EC" id="5.2.1.8" evidence="10"/>
<evidence type="ECO:0000256" key="4">
    <source>
        <dbReference type="ARBA" id="ARBA00022490"/>
    </source>
</evidence>
<dbReference type="GO" id="GO:0003755">
    <property type="term" value="F:peptidyl-prolyl cis-trans isomerase activity"/>
    <property type="evidence" value="ECO:0007669"/>
    <property type="project" value="UniProtKB-UniRule"/>
</dbReference>
<evidence type="ECO:0000313" key="12">
    <source>
        <dbReference type="EMBL" id="TDR38743.1"/>
    </source>
</evidence>
<dbReference type="PANTHER" id="PTHR47861">
    <property type="entry name" value="FKBP-TYPE PEPTIDYL-PROLYL CIS-TRANS ISOMERASE SLYD"/>
    <property type="match status" value="1"/>
</dbReference>
<protein>
    <recommendedName>
        <fullName evidence="10">Peptidyl-prolyl cis-trans isomerase</fullName>
        <ecNumber evidence="10">5.2.1.8</ecNumber>
    </recommendedName>
</protein>
<dbReference type="GO" id="GO:0042026">
    <property type="term" value="P:protein refolding"/>
    <property type="evidence" value="ECO:0007669"/>
    <property type="project" value="UniProtKB-ARBA"/>
</dbReference>
<dbReference type="Proteomes" id="UP000295293">
    <property type="component" value="Unassembled WGS sequence"/>
</dbReference>
<evidence type="ECO:0000256" key="7">
    <source>
        <dbReference type="ARBA" id="ARBA00023235"/>
    </source>
</evidence>
<keyword evidence="13" id="KW-1185">Reference proteome</keyword>
<dbReference type="Gene3D" id="3.10.50.40">
    <property type="match status" value="1"/>
</dbReference>
<name>A0A4R6YMV6_9GAMM</name>
<dbReference type="InterPro" id="IPR001179">
    <property type="entry name" value="PPIase_FKBP_dom"/>
</dbReference>
<dbReference type="OrthoDB" id="9808891at2"/>
<comment type="caution">
    <text evidence="12">The sequence shown here is derived from an EMBL/GenBank/DDBJ whole genome shotgun (WGS) entry which is preliminary data.</text>
</comment>
<feature type="domain" description="PPIase FKBP-type" evidence="11">
    <location>
        <begin position="6"/>
        <end position="81"/>
    </location>
</feature>
<comment type="catalytic activity">
    <reaction evidence="1 9 10">
        <text>[protein]-peptidylproline (omega=180) = [protein]-peptidylproline (omega=0)</text>
        <dbReference type="Rhea" id="RHEA:16237"/>
        <dbReference type="Rhea" id="RHEA-COMP:10747"/>
        <dbReference type="Rhea" id="RHEA-COMP:10748"/>
        <dbReference type="ChEBI" id="CHEBI:83833"/>
        <dbReference type="ChEBI" id="CHEBI:83834"/>
        <dbReference type="EC" id="5.2.1.8"/>
    </reaction>
</comment>
<keyword evidence="7 9" id="KW-0413">Isomerase</keyword>
<evidence type="ECO:0000256" key="1">
    <source>
        <dbReference type="ARBA" id="ARBA00000971"/>
    </source>
</evidence>
<evidence type="ECO:0000256" key="2">
    <source>
        <dbReference type="ARBA" id="ARBA00004496"/>
    </source>
</evidence>
<dbReference type="Pfam" id="PF00254">
    <property type="entry name" value="FKBP_C"/>
    <property type="match status" value="1"/>
</dbReference>
<comment type="subcellular location">
    <subcellularLocation>
        <location evidence="2">Cytoplasm</location>
    </subcellularLocation>
</comment>
<dbReference type="InterPro" id="IPR046357">
    <property type="entry name" value="PPIase_dom_sf"/>
</dbReference>
<gene>
    <name evidence="12" type="ORF">DFR29_11971</name>
</gene>
<evidence type="ECO:0000313" key="13">
    <source>
        <dbReference type="Proteomes" id="UP000295293"/>
    </source>
</evidence>
<evidence type="ECO:0000259" key="11">
    <source>
        <dbReference type="PROSITE" id="PS50059"/>
    </source>
</evidence>
<proteinExistence type="inferred from homology"/>
<dbReference type="AlphaFoldDB" id="A0A4R6YMV6"/>
<reference evidence="12 13" key="1">
    <citation type="submission" date="2019-03" db="EMBL/GenBank/DDBJ databases">
        <title>Genomic Encyclopedia of Type Strains, Phase IV (KMG-IV): sequencing the most valuable type-strain genomes for metagenomic binning, comparative biology and taxonomic classification.</title>
        <authorList>
            <person name="Goeker M."/>
        </authorList>
    </citation>
    <scope>NUCLEOTIDE SEQUENCE [LARGE SCALE GENOMIC DNA]</scope>
    <source>
        <strain evidence="12 13">DSM 21667</strain>
    </source>
</reference>
<evidence type="ECO:0000256" key="10">
    <source>
        <dbReference type="RuleBase" id="RU003915"/>
    </source>
</evidence>
<dbReference type="RefSeq" id="WP_133821284.1">
    <property type="nucleotide sequence ID" value="NZ_SNZH01000019.1"/>
</dbReference>
<evidence type="ECO:0000256" key="3">
    <source>
        <dbReference type="ARBA" id="ARBA00006577"/>
    </source>
</evidence>
<sequence length="163" mass="17620">MIAENNKVVSFHYTVTGEDGETVDSSRVRAEPLSILLGHGNIIPGLEKALQGKSAGDKFETEVACDEAYGPRNQEAQQRVPKKYFAGAQKLKVGDVTVLSLKQGGQRMVTVVKVGMTTIDVDLNHPLAGQNLKFDVEVVGVRDAEEVELQHRHAHGAGGHEHA</sequence>
<dbReference type="GO" id="GO:0005737">
    <property type="term" value="C:cytoplasm"/>
    <property type="evidence" value="ECO:0007669"/>
    <property type="project" value="UniProtKB-SubCell"/>
</dbReference>
<evidence type="ECO:0000256" key="5">
    <source>
        <dbReference type="ARBA" id="ARBA00023110"/>
    </source>
</evidence>
<comment type="similarity">
    <text evidence="3 10">Belongs to the FKBP-type PPIase family.</text>
</comment>
<dbReference type="SUPFAM" id="SSF54534">
    <property type="entry name" value="FKBP-like"/>
    <property type="match status" value="1"/>
</dbReference>
<keyword evidence="6" id="KW-0143">Chaperone</keyword>
<comment type="function">
    <text evidence="8">Also involved in hydrogenase metallocenter assembly, probably by participating in the nickel insertion step. This function in hydrogenase biosynthesis requires chaperone activity and the presence of the metal-binding domain, but not PPIase activity.</text>
</comment>
<keyword evidence="4" id="KW-0963">Cytoplasm</keyword>
<dbReference type="EMBL" id="SNZH01000019">
    <property type="protein sequence ID" value="TDR38743.1"/>
    <property type="molecule type" value="Genomic_DNA"/>
</dbReference>
<dbReference type="PANTHER" id="PTHR47861:SF3">
    <property type="entry name" value="FKBP-TYPE PEPTIDYL-PROLYL CIS-TRANS ISOMERASE SLYD"/>
    <property type="match status" value="1"/>
</dbReference>
<evidence type="ECO:0000256" key="8">
    <source>
        <dbReference type="ARBA" id="ARBA00037071"/>
    </source>
</evidence>
<organism evidence="12 13">
    <name type="scientific">Tahibacter aquaticus</name>
    <dbReference type="NCBI Taxonomy" id="520092"/>
    <lineage>
        <taxon>Bacteria</taxon>
        <taxon>Pseudomonadati</taxon>
        <taxon>Pseudomonadota</taxon>
        <taxon>Gammaproteobacteria</taxon>
        <taxon>Lysobacterales</taxon>
        <taxon>Rhodanobacteraceae</taxon>
        <taxon>Tahibacter</taxon>
    </lineage>
</organism>
<dbReference type="PROSITE" id="PS50059">
    <property type="entry name" value="FKBP_PPIASE"/>
    <property type="match status" value="1"/>
</dbReference>
<accession>A0A4R6YMV6</accession>
<keyword evidence="5 9" id="KW-0697">Rotamase</keyword>
<evidence type="ECO:0000256" key="9">
    <source>
        <dbReference type="PROSITE-ProRule" id="PRU00277"/>
    </source>
</evidence>
<evidence type="ECO:0000256" key="6">
    <source>
        <dbReference type="ARBA" id="ARBA00023186"/>
    </source>
</evidence>